<gene>
    <name evidence="10" type="ORF">AAJ76_680004773</name>
</gene>
<reference evidence="10 11" key="1">
    <citation type="journal article" date="2015" name="Environ. Microbiol.">
        <title>Genome analyses suggest the presence of polyploidy and recent human-driven expansions in eight global populations of the honeybee pathogen Nosema ceranae.</title>
        <authorList>
            <person name="Pelin A."/>
            <person name="Selman M."/>
            <person name="Aris-Brosou S."/>
            <person name="Farinelli L."/>
            <person name="Corradi N."/>
        </authorList>
    </citation>
    <scope>NUCLEOTIDE SEQUENCE [LARGE SCALE GENOMIC DNA]</scope>
    <source>
        <strain evidence="10 11">PA08 1199</strain>
    </source>
</reference>
<feature type="active site" description="Proton acceptor" evidence="8">
    <location>
        <position position="87"/>
    </location>
</feature>
<dbReference type="VEuPathDB" id="MicrosporidiaDB:G9O61_00g020960"/>
<accession>A0A0F9WA32</accession>
<comment type="caution">
    <text evidence="10">The sequence shown here is derived from an EMBL/GenBank/DDBJ whole genome shotgun (WGS) entry which is preliminary data.</text>
</comment>
<dbReference type="InterPro" id="IPR027417">
    <property type="entry name" value="P-loop_NTPase"/>
</dbReference>
<keyword evidence="7" id="KW-0067">ATP-binding</keyword>
<organism evidence="10 11">
    <name type="scientific">Vairimorpha ceranae</name>
    <dbReference type="NCBI Taxonomy" id="40302"/>
    <lineage>
        <taxon>Eukaryota</taxon>
        <taxon>Fungi</taxon>
        <taxon>Fungi incertae sedis</taxon>
        <taxon>Microsporidia</taxon>
        <taxon>Nosematidae</taxon>
        <taxon>Vairimorpha</taxon>
    </lineage>
</organism>
<dbReference type="RefSeq" id="XP_024330208.1">
    <property type="nucleotide sequence ID" value="XM_024476230.1"/>
</dbReference>
<evidence type="ECO:0000256" key="2">
    <source>
        <dbReference type="ARBA" id="ARBA00012118"/>
    </source>
</evidence>
<evidence type="ECO:0000256" key="5">
    <source>
        <dbReference type="ARBA" id="ARBA00022741"/>
    </source>
</evidence>
<keyword evidence="5" id="KW-0547">Nucleotide-binding</keyword>
<dbReference type="GO" id="GO:0004797">
    <property type="term" value="F:thymidine kinase activity"/>
    <property type="evidence" value="ECO:0007669"/>
    <property type="project" value="UniProtKB-EC"/>
</dbReference>
<evidence type="ECO:0000256" key="6">
    <source>
        <dbReference type="ARBA" id="ARBA00022777"/>
    </source>
</evidence>
<evidence type="ECO:0000256" key="1">
    <source>
        <dbReference type="ARBA" id="ARBA00007587"/>
    </source>
</evidence>
<evidence type="ECO:0000313" key="10">
    <source>
        <dbReference type="EMBL" id="KKO74466.1"/>
    </source>
</evidence>
<evidence type="ECO:0000256" key="9">
    <source>
        <dbReference type="PIRSR" id="PIRSR035805-2"/>
    </source>
</evidence>
<evidence type="ECO:0000256" key="8">
    <source>
        <dbReference type="PIRSR" id="PIRSR035805-1"/>
    </source>
</evidence>
<feature type="binding site" evidence="9">
    <location>
        <position position="177"/>
    </location>
    <ligand>
        <name>substrate</name>
    </ligand>
</feature>
<keyword evidence="4" id="KW-0808">Transferase</keyword>
<keyword evidence="3" id="KW-0237">DNA synthesis</keyword>
<comment type="similarity">
    <text evidence="1">Belongs to the thymidine kinase family.</text>
</comment>
<dbReference type="Pfam" id="PF00265">
    <property type="entry name" value="TK"/>
    <property type="match status" value="1"/>
</dbReference>
<dbReference type="EC" id="2.7.1.21" evidence="2"/>
<keyword evidence="11" id="KW-1185">Reference proteome</keyword>
<protein>
    <recommendedName>
        <fullName evidence="2">thymidine kinase</fullName>
        <ecNumber evidence="2">2.7.1.21</ecNumber>
    </recommendedName>
</protein>
<proteinExistence type="inferred from homology"/>
<name>A0A0F9WA32_9MICR</name>
<dbReference type="AlphaFoldDB" id="A0A0F9WA32"/>
<dbReference type="PIRSF" id="PIRSF035805">
    <property type="entry name" value="TK_cell"/>
    <property type="match status" value="1"/>
</dbReference>
<dbReference type="GO" id="GO:0071897">
    <property type="term" value="P:DNA biosynthetic process"/>
    <property type="evidence" value="ECO:0007669"/>
    <property type="project" value="UniProtKB-KW"/>
</dbReference>
<sequence length="197" mass="22911">MVNFYTGCVMSGKTKLLSDIINLFDSSEYLLIVPKIVFPNDEVQVKSRAEGYEGIIPDIRIDKSTDLTVLLTSMLDNSNIRLIVCDEIQFFEKDQIDQLFNIEKIFNLKIVCFGLLKTHQNTIWDVVQYLINKKPKYTEILSCCTYCENIATTNIRFDFNSSERIDDCGNDGDKEKYFPVCERCYKARDKRSYLENN</sequence>
<dbReference type="OrthoDB" id="2201161at2759"/>
<evidence type="ECO:0000256" key="7">
    <source>
        <dbReference type="ARBA" id="ARBA00022840"/>
    </source>
</evidence>
<dbReference type="InterPro" id="IPR001267">
    <property type="entry name" value="Thymidine_kinase"/>
</dbReference>
<evidence type="ECO:0000256" key="3">
    <source>
        <dbReference type="ARBA" id="ARBA00022634"/>
    </source>
</evidence>
<dbReference type="GO" id="GO:0005524">
    <property type="term" value="F:ATP binding"/>
    <property type="evidence" value="ECO:0007669"/>
    <property type="project" value="UniProtKB-KW"/>
</dbReference>
<dbReference type="Proteomes" id="UP000034350">
    <property type="component" value="Unassembled WGS sequence"/>
</dbReference>
<dbReference type="VEuPathDB" id="MicrosporidiaDB:AAJ76_680004773"/>
<dbReference type="Gene3D" id="3.40.50.300">
    <property type="entry name" value="P-loop containing nucleotide triphosphate hydrolases"/>
    <property type="match status" value="1"/>
</dbReference>
<dbReference type="SUPFAM" id="SSF52540">
    <property type="entry name" value="P-loop containing nucleoside triphosphate hydrolases"/>
    <property type="match status" value="1"/>
</dbReference>
<dbReference type="EMBL" id="JPQZ01000068">
    <property type="protein sequence ID" value="KKO74466.1"/>
    <property type="molecule type" value="Genomic_DNA"/>
</dbReference>
<feature type="binding site" evidence="9">
    <location>
        <position position="119"/>
    </location>
    <ligand>
        <name>substrate</name>
    </ligand>
</feature>
<evidence type="ECO:0000256" key="4">
    <source>
        <dbReference type="ARBA" id="ARBA00022679"/>
    </source>
</evidence>
<dbReference type="GeneID" id="36321182"/>
<keyword evidence="6 10" id="KW-0418">Kinase</keyword>
<evidence type="ECO:0000313" key="11">
    <source>
        <dbReference type="Proteomes" id="UP000034350"/>
    </source>
</evidence>
<dbReference type="VEuPathDB" id="MicrosporidiaDB:NCER_101981"/>